<evidence type="ECO:0000313" key="2">
    <source>
        <dbReference type="Proteomes" id="UP000838756"/>
    </source>
</evidence>
<dbReference type="EMBL" id="CAKXAJ010025707">
    <property type="protein sequence ID" value="CAH2242922.1"/>
    <property type="molecule type" value="Genomic_DNA"/>
</dbReference>
<evidence type="ECO:0000313" key="1">
    <source>
        <dbReference type="EMBL" id="CAH2242922.1"/>
    </source>
</evidence>
<gene>
    <name evidence="1" type="primary">jg14491</name>
    <name evidence="1" type="ORF">PAEG_LOCUS19139</name>
</gene>
<dbReference type="AlphaFoldDB" id="A0A8S4RW73"/>
<name>A0A8S4RW73_9NEOP</name>
<dbReference type="Proteomes" id="UP000838756">
    <property type="component" value="Unassembled WGS sequence"/>
</dbReference>
<reference evidence="1" key="1">
    <citation type="submission" date="2022-03" db="EMBL/GenBank/DDBJ databases">
        <authorList>
            <person name="Lindestad O."/>
        </authorList>
    </citation>
    <scope>NUCLEOTIDE SEQUENCE</scope>
</reference>
<accession>A0A8S4RW73</accession>
<sequence>MITGHCPLNKHLSILGRTDSPLCRACMETEETPIHVILQCNGVAEQRAAYLGSSATLHEALGNLGGLLSFWNQPSAEKAQEQKKKKGIGKGVSLKDKMRNKEFRRRTKVTDIAQTIRKLNNVQAMLIVGAMAVGSETF</sequence>
<dbReference type="OrthoDB" id="5419617at2759"/>
<proteinExistence type="predicted"/>
<comment type="caution">
    <text evidence="1">The sequence shown here is derived from an EMBL/GenBank/DDBJ whole genome shotgun (WGS) entry which is preliminary data.</text>
</comment>
<keyword evidence="2" id="KW-1185">Reference proteome</keyword>
<organism evidence="1 2">
    <name type="scientific">Pararge aegeria aegeria</name>
    <dbReference type="NCBI Taxonomy" id="348720"/>
    <lineage>
        <taxon>Eukaryota</taxon>
        <taxon>Metazoa</taxon>
        <taxon>Ecdysozoa</taxon>
        <taxon>Arthropoda</taxon>
        <taxon>Hexapoda</taxon>
        <taxon>Insecta</taxon>
        <taxon>Pterygota</taxon>
        <taxon>Neoptera</taxon>
        <taxon>Endopterygota</taxon>
        <taxon>Lepidoptera</taxon>
        <taxon>Glossata</taxon>
        <taxon>Ditrysia</taxon>
        <taxon>Papilionoidea</taxon>
        <taxon>Nymphalidae</taxon>
        <taxon>Satyrinae</taxon>
        <taxon>Satyrini</taxon>
        <taxon>Parargina</taxon>
        <taxon>Pararge</taxon>
    </lineage>
</organism>
<protein>
    <submittedName>
        <fullName evidence="1">Jg14491 protein</fullName>
    </submittedName>
</protein>